<dbReference type="EMBL" id="CP029600">
    <property type="protein sequence ID" value="AWO00325.1"/>
    <property type="molecule type" value="Genomic_DNA"/>
</dbReference>
<sequence length="218" mass="25404">MDVIQVYKFIEWFGKDTYETAKQQFFAGLEEDFPSRTGFLENHVLYLPYIGEQPDLRQSQTVIIQDTNGPDPFSNRERPPRWLKDKGHTLLANGEETCIAKSSGNLVYDIFRIEKTPQGTFSLFLNYTHYSLDIGIPSRNNHKIADIKPGEPVRYRLNGKSDFTMTGRKERAFLERDYLFEYAGQANSIVFLELNKIERTKTRAGKPYKLVDERKILY</sequence>
<protein>
    <submittedName>
        <fullName evidence="1">Uncharacterized protein</fullName>
    </submittedName>
</protein>
<gene>
    <name evidence="1" type="ORF">DLD77_00680</name>
</gene>
<dbReference type="Proteomes" id="UP000246099">
    <property type="component" value="Chromosome"/>
</dbReference>
<organism evidence="1 2">
    <name type="scientific">Chitinophaga alhagiae</name>
    <dbReference type="NCBI Taxonomy" id="2203219"/>
    <lineage>
        <taxon>Bacteria</taxon>
        <taxon>Pseudomonadati</taxon>
        <taxon>Bacteroidota</taxon>
        <taxon>Chitinophagia</taxon>
        <taxon>Chitinophagales</taxon>
        <taxon>Chitinophagaceae</taxon>
        <taxon>Chitinophaga</taxon>
    </lineage>
</organism>
<evidence type="ECO:0000313" key="1">
    <source>
        <dbReference type="EMBL" id="AWO00325.1"/>
    </source>
</evidence>
<dbReference type="RefSeq" id="WP_119075627.1">
    <property type="nucleotide sequence ID" value="NZ_CP029600.1"/>
</dbReference>
<keyword evidence="2" id="KW-1185">Reference proteome</keyword>
<name>A0ABN5LRH7_9BACT</name>
<evidence type="ECO:0000313" key="2">
    <source>
        <dbReference type="Proteomes" id="UP000246099"/>
    </source>
</evidence>
<accession>A0ABN5LRH7</accession>
<reference evidence="1 2" key="1">
    <citation type="submission" date="2018-05" db="EMBL/GenBank/DDBJ databases">
        <title>Chitinophaga sp. nov., isolated from rhizosphere soil of Alhagi.</title>
        <authorList>
            <person name="Liu Y."/>
        </authorList>
    </citation>
    <scope>NUCLEOTIDE SEQUENCE [LARGE SCALE GENOMIC DNA]</scope>
    <source>
        <strain evidence="1 2">T22</strain>
    </source>
</reference>
<proteinExistence type="predicted"/>